<evidence type="ECO:0000313" key="6">
    <source>
        <dbReference type="Proteomes" id="UP000294682"/>
    </source>
</evidence>
<dbReference type="SUPFAM" id="SSF75217">
    <property type="entry name" value="alpha/beta knot"/>
    <property type="match status" value="1"/>
</dbReference>
<keyword evidence="6" id="KW-1185">Reference proteome</keyword>
<evidence type="ECO:0000256" key="3">
    <source>
        <dbReference type="ARBA" id="ARBA00022679"/>
    </source>
</evidence>
<keyword evidence="2" id="KW-0489">Methyltransferase</keyword>
<name>A0A9X8Y837_9FIRM</name>
<dbReference type="Pfam" id="PF08032">
    <property type="entry name" value="SpoU_sub_bind"/>
    <property type="match status" value="1"/>
</dbReference>
<comment type="caution">
    <text evidence="5">The sequence shown here is derived from an EMBL/GenBank/DDBJ whole genome shotgun (WGS) entry which is preliminary data.</text>
</comment>
<dbReference type="InterPro" id="IPR029064">
    <property type="entry name" value="Ribosomal_eL30-like_sf"/>
</dbReference>
<dbReference type="Gene3D" id="3.30.1330.30">
    <property type="match status" value="1"/>
</dbReference>
<dbReference type="InterPro" id="IPR004441">
    <property type="entry name" value="rRNA_MeTrfase_TrmH"/>
</dbReference>
<dbReference type="CDD" id="cd18103">
    <property type="entry name" value="SpoU-like_RlmB"/>
    <property type="match status" value="1"/>
</dbReference>
<evidence type="ECO:0000259" key="4">
    <source>
        <dbReference type="SMART" id="SM00967"/>
    </source>
</evidence>
<gene>
    <name evidence="5" type="ORF">EDD78_106153</name>
</gene>
<dbReference type="Pfam" id="PF00588">
    <property type="entry name" value="SpoU_methylase"/>
    <property type="match status" value="1"/>
</dbReference>
<feature type="domain" description="RNA 2-O ribose methyltransferase substrate binding" evidence="4">
    <location>
        <begin position="14"/>
        <end position="89"/>
    </location>
</feature>
<dbReference type="PANTHER" id="PTHR46429">
    <property type="entry name" value="23S RRNA (GUANOSINE-2'-O-)-METHYLTRANSFERASE RLMB"/>
    <property type="match status" value="1"/>
</dbReference>
<dbReference type="InterPro" id="IPR001537">
    <property type="entry name" value="SpoU_MeTrfase"/>
</dbReference>
<dbReference type="Gene3D" id="3.40.1280.10">
    <property type="match status" value="1"/>
</dbReference>
<dbReference type="AlphaFoldDB" id="A0A9X8Y837"/>
<organism evidence="5 6">
    <name type="scientific">Harryflintia acetispora</name>
    <dbReference type="NCBI Taxonomy" id="1849041"/>
    <lineage>
        <taxon>Bacteria</taxon>
        <taxon>Bacillati</taxon>
        <taxon>Bacillota</taxon>
        <taxon>Clostridia</taxon>
        <taxon>Eubacteriales</taxon>
        <taxon>Oscillospiraceae</taxon>
        <taxon>Harryflintia</taxon>
    </lineage>
</organism>
<dbReference type="GO" id="GO:0032259">
    <property type="term" value="P:methylation"/>
    <property type="evidence" value="ECO:0007669"/>
    <property type="project" value="UniProtKB-KW"/>
</dbReference>
<dbReference type="GO" id="GO:0006396">
    <property type="term" value="P:RNA processing"/>
    <property type="evidence" value="ECO:0007669"/>
    <property type="project" value="InterPro"/>
</dbReference>
<dbReference type="FunFam" id="3.40.1280.10:FF:000008">
    <property type="entry name" value="Group 3 RNA methyltransferase TrmH"/>
    <property type="match status" value="1"/>
</dbReference>
<dbReference type="Proteomes" id="UP000294682">
    <property type="component" value="Unassembled WGS sequence"/>
</dbReference>
<dbReference type="GO" id="GO:0008173">
    <property type="term" value="F:RNA methyltransferase activity"/>
    <property type="evidence" value="ECO:0007669"/>
    <property type="project" value="InterPro"/>
</dbReference>
<accession>A0A9X8Y837</accession>
<reference evidence="5 6" key="1">
    <citation type="submission" date="2019-03" db="EMBL/GenBank/DDBJ databases">
        <title>Genomic Encyclopedia of Type Strains, Phase IV (KMG-IV): sequencing the most valuable type-strain genomes for metagenomic binning, comparative biology and taxonomic classification.</title>
        <authorList>
            <person name="Goeker M."/>
        </authorList>
    </citation>
    <scope>NUCLEOTIDE SEQUENCE [LARGE SCALE GENOMIC DNA]</scope>
    <source>
        <strain evidence="5 6">DSM 100433</strain>
    </source>
</reference>
<dbReference type="InterPro" id="IPR013123">
    <property type="entry name" value="SpoU_subst-bd"/>
</dbReference>
<dbReference type="SUPFAM" id="SSF55315">
    <property type="entry name" value="L30e-like"/>
    <property type="match status" value="1"/>
</dbReference>
<keyword evidence="3" id="KW-0808">Transferase</keyword>
<evidence type="ECO:0000313" key="5">
    <source>
        <dbReference type="EMBL" id="TCL43291.1"/>
    </source>
</evidence>
<dbReference type="RefSeq" id="WP_079698819.1">
    <property type="nucleotide sequence ID" value="NZ_JADNAH010000041.1"/>
</dbReference>
<dbReference type="EMBL" id="SLUK01000006">
    <property type="protein sequence ID" value="TCL43291.1"/>
    <property type="molecule type" value="Genomic_DNA"/>
</dbReference>
<protein>
    <submittedName>
        <fullName evidence="5">23S rRNA (Guanosine2251-2'-O)-methyltransferase</fullName>
    </submittedName>
</protein>
<proteinExistence type="inferred from homology"/>
<evidence type="ECO:0000256" key="1">
    <source>
        <dbReference type="ARBA" id="ARBA00007228"/>
    </source>
</evidence>
<comment type="similarity">
    <text evidence="1">Belongs to the class IV-like SAM-binding methyltransferase superfamily. RNA methyltransferase TrmH family.</text>
</comment>
<dbReference type="GO" id="GO:0003723">
    <property type="term" value="F:RNA binding"/>
    <property type="evidence" value="ECO:0007669"/>
    <property type="project" value="InterPro"/>
</dbReference>
<evidence type="ECO:0000256" key="2">
    <source>
        <dbReference type="ARBA" id="ARBA00022603"/>
    </source>
</evidence>
<dbReference type="NCBIfam" id="TIGR00186">
    <property type="entry name" value="rRNA_methyl_3"/>
    <property type="match status" value="1"/>
</dbReference>
<sequence>MADQREGGAYERQYVVGRNPVLELLRSGHEADTLYLQQGEAQGSLRLIIALAQERKIPIKRVNDQKLSAIAGGASHQGVAAALPGHPYATMEDVWAKAGDEPLFLIVADEIEDPHNLGAIIRTAEAAGAHGVLIPSRRSVSLTPVVAKCAAGALEYMPVVRVTNLVSAIRELKERGVWVYAADMDGEDYRACNMDGAAALVIGSEGRGVGRLVKESCDKVVSLPMYGRTNSLNASVAGGILMYEIARQRSAAKRG</sequence>
<dbReference type="PANTHER" id="PTHR46429:SF1">
    <property type="entry name" value="23S RRNA (GUANOSINE-2'-O-)-METHYLTRANSFERASE RLMB"/>
    <property type="match status" value="1"/>
</dbReference>
<dbReference type="SMART" id="SM00967">
    <property type="entry name" value="SpoU_sub_bind"/>
    <property type="match status" value="1"/>
</dbReference>
<dbReference type="GO" id="GO:0005829">
    <property type="term" value="C:cytosol"/>
    <property type="evidence" value="ECO:0007669"/>
    <property type="project" value="TreeGrafter"/>
</dbReference>
<dbReference type="InterPro" id="IPR029028">
    <property type="entry name" value="Alpha/beta_knot_MTases"/>
</dbReference>
<dbReference type="OrthoDB" id="9794400at2"/>
<dbReference type="InterPro" id="IPR029026">
    <property type="entry name" value="tRNA_m1G_MTases_N"/>
</dbReference>